<organism evidence="1 2">
    <name type="scientific">Pleomassaria siparia CBS 279.74</name>
    <dbReference type="NCBI Taxonomy" id="1314801"/>
    <lineage>
        <taxon>Eukaryota</taxon>
        <taxon>Fungi</taxon>
        <taxon>Dikarya</taxon>
        <taxon>Ascomycota</taxon>
        <taxon>Pezizomycotina</taxon>
        <taxon>Dothideomycetes</taxon>
        <taxon>Pleosporomycetidae</taxon>
        <taxon>Pleosporales</taxon>
        <taxon>Pleomassariaceae</taxon>
        <taxon>Pleomassaria</taxon>
    </lineage>
</organism>
<dbReference type="Proteomes" id="UP000799428">
    <property type="component" value="Unassembled WGS sequence"/>
</dbReference>
<accession>A0A6G1JVX5</accession>
<protein>
    <submittedName>
        <fullName evidence="1">Uncharacterized protein</fullName>
    </submittedName>
</protein>
<reference evidence="1" key="1">
    <citation type="journal article" date="2020" name="Stud. Mycol.">
        <title>101 Dothideomycetes genomes: a test case for predicting lifestyles and emergence of pathogens.</title>
        <authorList>
            <person name="Haridas S."/>
            <person name="Albert R."/>
            <person name="Binder M."/>
            <person name="Bloem J."/>
            <person name="Labutti K."/>
            <person name="Salamov A."/>
            <person name="Andreopoulos B."/>
            <person name="Baker S."/>
            <person name="Barry K."/>
            <person name="Bills G."/>
            <person name="Bluhm B."/>
            <person name="Cannon C."/>
            <person name="Castanera R."/>
            <person name="Culley D."/>
            <person name="Daum C."/>
            <person name="Ezra D."/>
            <person name="Gonzalez J."/>
            <person name="Henrissat B."/>
            <person name="Kuo A."/>
            <person name="Liang C."/>
            <person name="Lipzen A."/>
            <person name="Lutzoni F."/>
            <person name="Magnuson J."/>
            <person name="Mondo S."/>
            <person name="Nolan M."/>
            <person name="Ohm R."/>
            <person name="Pangilinan J."/>
            <person name="Park H.-J."/>
            <person name="Ramirez L."/>
            <person name="Alfaro M."/>
            <person name="Sun H."/>
            <person name="Tritt A."/>
            <person name="Yoshinaga Y."/>
            <person name="Zwiers L.-H."/>
            <person name="Turgeon B."/>
            <person name="Goodwin S."/>
            <person name="Spatafora J."/>
            <person name="Crous P."/>
            <person name="Grigoriev I."/>
        </authorList>
    </citation>
    <scope>NUCLEOTIDE SEQUENCE</scope>
    <source>
        <strain evidence="1">CBS 279.74</strain>
    </source>
</reference>
<dbReference type="EMBL" id="MU005782">
    <property type="protein sequence ID" value="KAF2704483.1"/>
    <property type="molecule type" value="Genomic_DNA"/>
</dbReference>
<dbReference type="OrthoDB" id="5413981at2759"/>
<evidence type="ECO:0000313" key="1">
    <source>
        <dbReference type="EMBL" id="KAF2704483.1"/>
    </source>
</evidence>
<gene>
    <name evidence="1" type="ORF">K504DRAFT_117284</name>
</gene>
<feature type="non-terminal residue" evidence="1">
    <location>
        <position position="1"/>
    </location>
</feature>
<keyword evidence="2" id="KW-1185">Reference proteome</keyword>
<sequence>RPIFHIRPQDNENNASRLLCDIQALYRRISSQVGDHWRIPAVVCFCHFLVFAKAVNWKRAKGMGDTRAYR</sequence>
<dbReference type="AlphaFoldDB" id="A0A6G1JVX5"/>
<name>A0A6G1JVX5_9PLEO</name>
<proteinExistence type="predicted"/>
<evidence type="ECO:0000313" key="2">
    <source>
        <dbReference type="Proteomes" id="UP000799428"/>
    </source>
</evidence>